<evidence type="ECO:0000313" key="3">
    <source>
        <dbReference type="Proteomes" id="UP000652761"/>
    </source>
</evidence>
<feature type="compositionally biased region" description="Polar residues" evidence="1">
    <location>
        <begin position="126"/>
        <end position="136"/>
    </location>
</feature>
<protein>
    <submittedName>
        <fullName evidence="2">Uncharacterized protein</fullName>
    </submittedName>
</protein>
<keyword evidence="3" id="KW-1185">Reference proteome</keyword>
<sequence>MDCVPTLVTKENNYSLYASPSEQKIKEVVWSLDGARAPGSDGYSGIFFTTCWEIIASNVVEAVQSFFAGFPLPKGTNIYCKGSVDTPHTGVDTMLQALSQKMKRNGQLVSTLDQGRSTLETDPKETYQQASTSGRH</sequence>
<organism evidence="2 3">
    <name type="scientific">Colocasia esculenta</name>
    <name type="common">Wild taro</name>
    <name type="synonym">Arum esculentum</name>
    <dbReference type="NCBI Taxonomy" id="4460"/>
    <lineage>
        <taxon>Eukaryota</taxon>
        <taxon>Viridiplantae</taxon>
        <taxon>Streptophyta</taxon>
        <taxon>Embryophyta</taxon>
        <taxon>Tracheophyta</taxon>
        <taxon>Spermatophyta</taxon>
        <taxon>Magnoliopsida</taxon>
        <taxon>Liliopsida</taxon>
        <taxon>Araceae</taxon>
        <taxon>Aroideae</taxon>
        <taxon>Colocasieae</taxon>
        <taxon>Colocasia</taxon>
    </lineage>
</organism>
<proteinExistence type="predicted"/>
<name>A0A843V1T0_COLES</name>
<dbReference type="AlphaFoldDB" id="A0A843V1T0"/>
<dbReference type="EMBL" id="NMUH01001182">
    <property type="protein sequence ID" value="MQL89845.1"/>
    <property type="molecule type" value="Genomic_DNA"/>
</dbReference>
<feature type="region of interest" description="Disordered" evidence="1">
    <location>
        <begin position="116"/>
        <end position="136"/>
    </location>
</feature>
<reference evidence="2" key="1">
    <citation type="submission" date="2017-07" db="EMBL/GenBank/DDBJ databases">
        <title>Taro Niue Genome Assembly and Annotation.</title>
        <authorList>
            <person name="Atibalentja N."/>
            <person name="Keating K."/>
            <person name="Fields C.J."/>
        </authorList>
    </citation>
    <scope>NUCLEOTIDE SEQUENCE</scope>
    <source>
        <strain evidence="2">Niue_2</strain>
        <tissue evidence="2">Leaf</tissue>
    </source>
</reference>
<evidence type="ECO:0000313" key="2">
    <source>
        <dbReference type="EMBL" id="MQL89845.1"/>
    </source>
</evidence>
<dbReference type="OrthoDB" id="684496at2759"/>
<comment type="caution">
    <text evidence="2">The sequence shown here is derived from an EMBL/GenBank/DDBJ whole genome shotgun (WGS) entry which is preliminary data.</text>
</comment>
<dbReference type="Proteomes" id="UP000652761">
    <property type="component" value="Unassembled WGS sequence"/>
</dbReference>
<accession>A0A843V1T0</accession>
<evidence type="ECO:0000256" key="1">
    <source>
        <dbReference type="SAM" id="MobiDB-lite"/>
    </source>
</evidence>
<gene>
    <name evidence="2" type="ORF">Taro_022424</name>
</gene>